<protein>
    <submittedName>
        <fullName evidence="3">Uncharacterized protein</fullName>
    </submittedName>
</protein>
<evidence type="ECO:0000256" key="2">
    <source>
        <dbReference type="SAM" id="SignalP"/>
    </source>
</evidence>
<feature type="signal peptide" evidence="2">
    <location>
        <begin position="1"/>
        <end position="28"/>
    </location>
</feature>
<keyword evidence="1" id="KW-1133">Transmembrane helix</keyword>
<reference evidence="3" key="1">
    <citation type="submission" date="2014-09" db="EMBL/GenBank/DDBJ databases">
        <authorList>
            <person name="Magalhaes I.L.F."/>
            <person name="Oliveira U."/>
            <person name="Santos F.R."/>
            <person name="Vidigal T.H.D.A."/>
            <person name="Brescovit A.D."/>
            <person name="Santos A.J."/>
        </authorList>
    </citation>
    <scope>NUCLEOTIDE SEQUENCE</scope>
    <source>
        <tissue evidence="3">Shoot tissue taken approximately 20 cm above the soil surface</tissue>
    </source>
</reference>
<evidence type="ECO:0000256" key="1">
    <source>
        <dbReference type="SAM" id="Phobius"/>
    </source>
</evidence>
<evidence type="ECO:0000313" key="3">
    <source>
        <dbReference type="EMBL" id="JAD79477.1"/>
    </source>
</evidence>
<keyword evidence="1" id="KW-0472">Membrane</keyword>
<feature type="transmembrane region" description="Helical" evidence="1">
    <location>
        <begin position="77"/>
        <end position="95"/>
    </location>
</feature>
<organism evidence="3">
    <name type="scientific">Arundo donax</name>
    <name type="common">Giant reed</name>
    <name type="synonym">Donax arundinaceus</name>
    <dbReference type="NCBI Taxonomy" id="35708"/>
    <lineage>
        <taxon>Eukaryota</taxon>
        <taxon>Viridiplantae</taxon>
        <taxon>Streptophyta</taxon>
        <taxon>Embryophyta</taxon>
        <taxon>Tracheophyta</taxon>
        <taxon>Spermatophyta</taxon>
        <taxon>Magnoliopsida</taxon>
        <taxon>Liliopsida</taxon>
        <taxon>Poales</taxon>
        <taxon>Poaceae</taxon>
        <taxon>PACMAD clade</taxon>
        <taxon>Arundinoideae</taxon>
        <taxon>Arundineae</taxon>
        <taxon>Arundo</taxon>
    </lineage>
</organism>
<name>A0A0A9D6X1_ARUDO</name>
<dbReference type="EMBL" id="GBRH01218418">
    <property type="protein sequence ID" value="JAD79477.1"/>
    <property type="molecule type" value="Transcribed_RNA"/>
</dbReference>
<feature type="chain" id="PRO_5002044823" evidence="2">
    <location>
        <begin position="29"/>
        <end position="123"/>
    </location>
</feature>
<proteinExistence type="predicted"/>
<accession>A0A0A9D6X1</accession>
<keyword evidence="2" id="KW-0732">Signal</keyword>
<reference evidence="3" key="2">
    <citation type="journal article" date="2015" name="Data Brief">
        <title>Shoot transcriptome of the giant reed, Arundo donax.</title>
        <authorList>
            <person name="Barrero R.A."/>
            <person name="Guerrero F.D."/>
            <person name="Moolhuijzen P."/>
            <person name="Goolsby J.A."/>
            <person name="Tidwell J."/>
            <person name="Bellgard S.E."/>
            <person name="Bellgard M.I."/>
        </authorList>
    </citation>
    <scope>NUCLEOTIDE SEQUENCE</scope>
    <source>
        <tissue evidence="3">Shoot tissue taken approximately 20 cm above the soil surface</tissue>
    </source>
</reference>
<dbReference type="AlphaFoldDB" id="A0A0A9D6X1"/>
<sequence length="123" mass="13847">MMKGRRRVMVFPLFLCGMVCFMAQLGAANVVLMGNNLTLSFDDIEASFGKFLTSYSHLALADYQLLLLPLDATLREAYFLVHFPCLCVQLMFGLLCCTCLFLVMCYCIALPPIPFWGLFILVP</sequence>
<keyword evidence="1" id="KW-0812">Transmembrane</keyword>
<feature type="transmembrane region" description="Helical" evidence="1">
    <location>
        <begin position="101"/>
        <end position="122"/>
    </location>
</feature>